<reference evidence="2" key="1">
    <citation type="submission" date="2021-02" db="EMBL/GenBank/DDBJ databases">
        <title>Rhodobacter shimadae sp. nov., an aerobic anoxygenic phototrophic bacterium isolated from a hot spring.</title>
        <authorList>
            <person name="Muramatsu S."/>
            <person name="Haruta S."/>
            <person name="Hirose S."/>
            <person name="Hanada S."/>
        </authorList>
    </citation>
    <scope>NUCLEOTIDE SEQUENCE</scope>
    <source>
        <strain evidence="2">N10</strain>
    </source>
</reference>
<dbReference type="Gene3D" id="3.40.30.10">
    <property type="entry name" value="Glutaredoxin"/>
    <property type="match status" value="1"/>
</dbReference>
<keyword evidence="3" id="KW-1185">Reference proteome</keyword>
<feature type="domain" description="GST N-terminal" evidence="1">
    <location>
        <begin position="1"/>
        <end position="82"/>
    </location>
</feature>
<accession>A0A8G0ZZ78</accession>
<evidence type="ECO:0000259" key="1">
    <source>
        <dbReference type="PROSITE" id="PS50404"/>
    </source>
</evidence>
<dbReference type="InterPro" id="IPR036249">
    <property type="entry name" value="Thioredoxin-like_sf"/>
</dbReference>
<dbReference type="InterPro" id="IPR004045">
    <property type="entry name" value="Glutathione_S-Trfase_N"/>
</dbReference>
<dbReference type="Pfam" id="PF13409">
    <property type="entry name" value="GST_N_2"/>
    <property type="match status" value="1"/>
</dbReference>
<dbReference type="EMBL" id="CP069370">
    <property type="protein sequence ID" value="QYZ71977.1"/>
    <property type="molecule type" value="Genomic_DNA"/>
</dbReference>
<dbReference type="RefSeq" id="WP_220664570.1">
    <property type="nucleotide sequence ID" value="NZ_CP069370.1"/>
</dbReference>
<dbReference type="InterPro" id="IPR050983">
    <property type="entry name" value="GST_Omega/HSP26"/>
</dbReference>
<dbReference type="AlphaFoldDB" id="A0A8G0ZZ78"/>
<evidence type="ECO:0000313" key="2">
    <source>
        <dbReference type="EMBL" id="QYZ71977.1"/>
    </source>
</evidence>
<dbReference type="KEGG" id="nsm:JO391_14280"/>
<evidence type="ECO:0000313" key="3">
    <source>
        <dbReference type="Proteomes" id="UP000826300"/>
    </source>
</evidence>
<dbReference type="CDD" id="cd03049">
    <property type="entry name" value="GST_N_3"/>
    <property type="match status" value="1"/>
</dbReference>
<dbReference type="PANTHER" id="PTHR43968">
    <property type="match status" value="1"/>
</dbReference>
<gene>
    <name evidence="2" type="ORF">JO391_14280</name>
</gene>
<dbReference type="SUPFAM" id="SSF52833">
    <property type="entry name" value="Thioredoxin-like"/>
    <property type="match status" value="1"/>
</dbReference>
<name>A0A8G0ZZ78_9RHOB</name>
<dbReference type="GO" id="GO:0005737">
    <property type="term" value="C:cytoplasm"/>
    <property type="evidence" value="ECO:0007669"/>
    <property type="project" value="TreeGrafter"/>
</dbReference>
<dbReference type="SUPFAM" id="SSF47616">
    <property type="entry name" value="GST C-terminal domain-like"/>
    <property type="match status" value="1"/>
</dbReference>
<organism evidence="2 3">
    <name type="scientific">Neotabrizicola shimadae</name>
    <dbReference type="NCBI Taxonomy" id="2807096"/>
    <lineage>
        <taxon>Bacteria</taxon>
        <taxon>Pseudomonadati</taxon>
        <taxon>Pseudomonadota</taxon>
        <taxon>Alphaproteobacteria</taxon>
        <taxon>Rhodobacterales</taxon>
        <taxon>Paracoccaceae</taxon>
        <taxon>Neotabrizicola</taxon>
    </lineage>
</organism>
<protein>
    <submittedName>
        <fullName evidence="2">Glutathione S-transferase</fullName>
    </submittedName>
</protein>
<dbReference type="InterPro" id="IPR036282">
    <property type="entry name" value="Glutathione-S-Trfase_C_sf"/>
</dbReference>
<dbReference type="PANTHER" id="PTHR43968:SF6">
    <property type="entry name" value="GLUTATHIONE S-TRANSFERASE OMEGA"/>
    <property type="match status" value="1"/>
</dbReference>
<dbReference type="PROSITE" id="PS50404">
    <property type="entry name" value="GST_NTER"/>
    <property type="match status" value="1"/>
</dbReference>
<sequence length="202" mass="21977">MRLFHSPASPFVRKVMVVLHETGLLSETELVGASGNPVEPGSMPVAHNPLGKIPALVLDDGRCLFDSRVICRYLDARARAGLYGEGDMLWDTLATEALADGMMEAAVLIVYESRIRPEDLRYAPWVEGQWSKIARGLAALEDRADDLAQAPFGMAQIAVASALGYLTFRLPHRDWPATAPRLAAWFETAAQRPSLAATAPHA</sequence>
<dbReference type="Gene3D" id="1.20.1050.10">
    <property type="match status" value="1"/>
</dbReference>
<dbReference type="CDD" id="cd03205">
    <property type="entry name" value="GST_C_6"/>
    <property type="match status" value="1"/>
</dbReference>
<proteinExistence type="predicted"/>
<dbReference type="Proteomes" id="UP000826300">
    <property type="component" value="Chromosome"/>
</dbReference>
<dbReference type="Pfam" id="PF13410">
    <property type="entry name" value="GST_C_2"/>
    <property type="match status" value="1"/>
</dbReference>